<dbReference type="HOGENOM" id="CLU_2062502_0_0_1"/>
<dbReference type="RefSeq" id="XP_007925115.1">
    <property type="nucleotide sequence ID" value="XM_007926924.1"/>
</dbReference>
<evidence type="ECO:0000313" key="1">
    <source>
        <dbReference type="EMBL" id="EME84491.1"/>
    </source>
</evidence>
<protein>
    <submittedName>
        <fullName evidence="1">Uncharacterized protein</fullName>
    </submittedName>
</protein>
<name>M3AIR9_PSEFD</name>
<keyword evidence="2" id="KW-1185">Reference proteome</keyword>
<dbReference type="AlphaFoldDB" id="M3AIR9"/>
<sequence>MYASLRSLPMHTKTISGCDRRISRDFLLFGKQTLEGSGLRRYRASRCRAETSILPWPRPSQHCTGNVCDNSCSYEQEADAGRLGAGSCFSAAAKPKVEGLARIYLTFTSQHFPLSALIA</sequence>
<evidence type="ECO:0000313" key="2">
    <source>
        <dbReference type="Proteomes" id="UP000016932"/>
    </source>
</evidence>
<accession>M3AIR9</accession>
<gene>
    <name evidence="1" type="ORF">MYCFIDRAFT_173471</name>
</gene>
<proteinExistence type="predicted"/>
<dbReference type="KEGG" id="pfj:MYCFIDRAFT_173471"/>
<dbReference type="Proteomes" id="UP000016932">
    <property type="component" value="Unassembled WGS sequence"/>
</dbReference>
<dbReference type="VEuPathDB" id="FungiDB:MYCFIDRAFT_173471"/>
<organism evidence="1 2">
    <name type="scientific">Pseudocercospora fijiensis (strain CIRAD86)</name>
    <name type="common">Black leaf streak disease fungus</name>
    <name type="synonym">Mycosphaerella fijiensis</name>
    <dbReference type="NCBI Taxonomy" id="383855"/>
    <lineage>
        <taxon>Eukaryota</taxon>
        <taxon>Fungi</taxon>
        <taxon>Dikarya</taxon>
        <taxon>Ascomycota</taxon>
        <taxon>Pezizomycotina</taxon>
        <taxon>Dothideomycetes</taxon>
        <taxon>Dothideomycetidae</taxon>
        <taxon>Mycosphaerellales</taxon>
        <taxon>Mycosphaerellaceae</taxon>
        <taxon>Pseudocercospora</taxon>
    </lineage>
</organism>
<dbReference type="GeneID" id="19332994"/>
<reference evidence="1 2" key="1">
    <citation type="journal article" date="2012" name="PLoS Pathog.">
        <title>Diverse lifestyles and strategies of plant pathogenesis encoded in the genomes of eighteen Dothideomycetes fungi.</title>
        <authorList>
            <person name="Ohm R.A."/>
            <person name="Feau N."/>
            <person name="Henrissat B."/>
            <person name="Schoch C.L."/>
            <person name="Horwitz B.A."/>
            <person name="Barry K.W."/>
            <person name="Condon B.J."/>
            <person name="Copeland A.C."/>
            <person name="Dhillon B."/>
            <person name="Glaser F."/>
            <person name="Hesse C.N."/>
            <person name="Kosti I."/>
            <person name="LaButti K."/>
            <person name="Lindquist E.A."/>
            <person name="Lucas S."/>
            <person name="Salamov A.A."/>
            <person name="Bradshaw R.E."/>
            <person name="Ciuffetti L."/>
            <person name="Hamelin R.C."/>
            <person name="Kema G.H.J."/>
            <person name="Lawrence C."/>
            <person name="Scott J.A."/>
            <person name="Spatafora J.W."/>
            <person name="Turgeon B.G."/>
            <person name="de Wit P.J.G.M."/>
            <person name="Zhong S."/>
            <person name="Goodwin S.B."/>
            <person name="Grigoriev I.V."/>
        </authorList>
    </citation>
    <scope>NUCLEOTIDE SEQUENCE [LARGE SCALE GENOMIC DNA]</scope>
    <source>
        <strain evidence="1 2">CIRAD86</strain>
    </source>
</reference>
<dbReference type="EMBL" id="KB446557">
    <property type="protein sequence ID" value="EME84491.1"/>
    <property type="molecule type" value="Genomic_DNA"/>
</dbReference>